<comment type="caution">
    <text evidence="2">The sequence shown here is derived from an EMBL/GenBank/DDBJ whole genome shotgun (WGS) entry which is preliminary data.</text>
</comment>
<proteinExistence type="predicted"/>
<dbReference type="PANTHER" id="PTHR43433:SF5">
    <property type="entry name" value="AB HYDROLASE-1 DOMAIN-CONTAINING PROTEIN"/>
    <property type="match status" value="1"/>
</dbReference>
<accession>A0A9X2VWH5</accession>
<dbReference type="InterPro" id="IPR050471">
    <property type="entry name" value="AB_hydrolase"/>
</dbReference>
<name>A0A9X2VWH5_9PSEU</name>
<dbReference type="GO" id="GO:0046503">
    <property type="term" value="P:glycerolipid catabolic process"/>
    <property type="evidence" value="ECO:0007669"/>
    <property type="project" value="TreeGrafter"/>
</dbReference>
<dbReference type="InterPro" id="IPR000073">
    <property type="entry name" value="AB_hydrolase_1"/>
</dbReference>
<evidence type="ECO:0000313" key="2">
    <source>
        <dbReference type="EMBL" id="MCS7483949.1"/>
    </source>
</evidence>
<dbReference type="InterPro" id="IPR029058">
    <property type="entry name" value="AB_hydrolase_fold"/>
</dbReference>
<feature type="domain" description="AB hydrolase-1" evidence="1">
    <location>
        <begin position="22"/>
        <end position="271"/>
    </location>
</feature>
<sequence>MPRVTFQDLELEYDSFGDPADPVLLLVMGLGAQMTNWDTRLCELFAAQGFHVVRFDNRDIGLSTEFGHLPLPDFAALSAGDTSSAPYLLSDMAADVVVLLDGLGVERAHLVGASMGGMIAQQVVVDHPERVLSLCSIMSTTGDKTVGQGRPEIVATFAQPAATTREAVIEQRLVASRMTRSPGFAVDEDAARERIAASYDRSNRPMSTLRQLAAVIASPDRTEGLRGVTVPTVVIHGSDDPLVHRSGGEATAAAVPDAELIIIDGMGHDLPLDVWPTVVEAVAANAKRAR</sequence>
<reference evidence="2" key="1">
    <citation type="submission" date="2022-08" db="EMBL/GenBank/DDBJ databases">
        <authorList>
            <person name="Tistechok S."/>
            <person name="Samborskyy M."/>
            <person name="Roman I."/>
        </authorList>
    </citation>
    <scope>NUCLEOTIDE SEQUENCE</scope>
    <source>
        <strain evidence="2">DSM 103496</strain>
    </source>
</reference>
<keyword evidence="3" id="KW-1185">Reference proteome</keyword>
<dbReference type="Pfam" id="PF00561">
    <property type="entry name" value="Abhydrolase_1"/>
    <property type="match status" value="1"/>
</dbReference>
<dbReference type="AlphaFoldDB" id="A0A9X2VWH5"/>
<evidence type="ECO:0000313" key="3">
    <source>
        <dbReference type="Proteomes" id="UP001141259"/>
    </source>
</evidence>
<protein>
    <submittedName>
        <fullName evidence="2">Alpha/beta fold hydrolase</fullName>
    </submittedName>
</protein>
<gene>
    <name evidence="2" type="ORF">NZH93_44550</name>
</gene>
<dbReference type="GO" id="GO:0004806">
    <property type="term" value="F:triacylglycerol lipase activity"/>
    <property type="evidence" value="ECO:0007669"/>
    <property type="project" value="TreeGrafter"/>
</dbReference>
<keyword evidence="2" id="KW-0378">Hydrolase</keyword>
<dbReference type="Gene3D" id="3.40.50.1820">
    <property type="entry name" value="alpha/beta hydrolase"/>
    <property type="match status" value="1"/>
</dbReference>
<dbReference type="Proteomes" id="UP001141259">
    <property type="component" value="Unassembled WGS sequence"/>
</dbReference>
<dbReference type="RefSeq" id="WP_259629401.1">
    <property type="nucleotide sequence ID" value="NZ_JANYMP010000039.1"/>
</dbReference>
<dbReference type="EMBL" id="JANYMP010000039">
    <property type="protein sequence ID" value="MCS7483949.1"/>
    <property type="molecule type" value="Genomic_DNA"/>
</dbReference>
<evidence type="ECO:0000259" key="1">
    <source>
        <dbReference type="Pfam" id="PF00561"/>
    </source>
</evidence>
<dbReference type="PANTHER" id="PTHR43433">
    <property type="entry name" value="HYDROLASE, ALPHA/BETA FOLD FAMILY PROTEIN"/>
    <property type="match status" value="1"/>
</dbReference>
<dbReference type="SUPFAM" id="SSF53474">
    <property type="entry name" value="alpha/beta-Hydrolases"/>
    <property type="match status" value="1"/>
</dbReference>
<organism evidence="2 3">
    <name type="scientific">Umezawaea endophytica</name>
    <dbReference type="NCBI Taxonomy" id="1654476"/>
    <lineage>
        <taxon>Bacteria</taxon>
        <taxon>Bacillati</taxon>
        <taxon>Actinomycetota</taxon>
        <taxon>Actinomycetes</taxon>
        <taxon>Pseudonocardiales</taxon>
        <taxon>Pseudonocardiaceae</taxon>
        <taxon>Umezawaea</taxon>
    </lineage>
</organism>